<evidence type="ECO:0000259" key="2">
    <source>
        <dbReference type="Pfam" id="PF20239"/>
    </source>
</evidence>
<feature type="domain" description="RNA polymerase sigma-70 region 2" evidence="1">
    <location>
        <begin position="18"/>
        <end position="80"/>
    </location>
</feature>
<dbReference type="SUPFAM" id="SSF88946">
    <property type="entry name" value="Sigma2 domain of RNA polymerase sigma factors"/>
    <property type="match status" value="1"/>
</dbReference>
<dbReference type="RefSeq" id="WP_315604676.1">
    <property type="nucleotide sequence ID" value="NZ_CP130318.1"/>
</dbReference>
<dbReference type="GO" id="GO:0006352">
    <property type="term" value="P:DNA-templated transcription initiation"/>
    <property type="evidence" value="ECO:0007669"/>
    <property type="project" value="InterPro"/>
</dbReference>
<gene>
    <name evidence="3" type="ORF">MJA45_25325</name>
</gene>
<dbReference type="SUPFAM" id="SSF88659">
    <property type="entry name" value="Sigma3 and sigma4 domains of RNA polymerase sigma factors"/>
    <property type="match status" value="1"/>
</dbReference>
<sequence length="413" mass="45079">MTGTAKAYATVEQAVRDCYGRLVAYLAVHWRDVAAAEDALADAFLAACETWPRQGVPDKPEAWLLTAARRRLVDGARRARVQAKAVPELLALAEEGASPGAEWEEAEIGDERLRMLFLCAHPELDPGIRTPLVLQTVLGVDATRIATAFVVKPATMGQRLSRAKAKLRAAPLRFEMPEKAEWPGRLEAVLEAVYAAYGSGWEEAAGAEPRRRDLAAEAIHLGRLLVRFLPGEPEAQGLLALMLHLEARRAARRDAKGRYIPLSEQDVTLWSADEIGEAEHHLSLAARAGRMGRFQLEAAIQSVHAHRSMTGETAWEDIALLYEGLVRLAPTLGAQVGRAAALAEAQGAQAGLSLLGELPQEAVRSYQPFWALAAHLYGRVGRLEEAREAYSRAAGLSTDPSVRRFLQERMNGL</sequence>
<dbReference type="GO" id="GO:0003700">
    <property type="term" value="F:DNA-binding transcription factor activity"/>
    <property type="evidence" value="ECO:0007669"/>
    <property type="project" value="InterPro"/>
</dbReference>
<dbReference type="InterPro" id="IPR046531">
    <property type="entry name" value="DUF6596"/>
</dbReference>
<dbReference type="InterPro" id="IPR013324">
    <property type="entry name" value="RNA_pol_sigma_r3/r4-like"/>
</dbReference>
<proteinExistence type="predicted"/>
<dbReference type="EMBL" id="CP130318">
    <property type="protein sequence ID" value="WNQ10901.1"/>
    <property type="molecule type" value="Genomic_DNA"/>
</dbReference>
<dbReference type="Gene3D" id="1.10.1740.10">
    <property type="match status" value="1"/>
</dbReference>
<dbReference type="InterPro" id="IPR007627">
    <property type="entry name" value="RNA_pol_sigma70_r2"/>
</dbReference>
<dbReference type="AlphaFoldDB" id="A0AA96REY0"/>
<dbReference type="PANTHER" id="PTHR47756:SF2">
    <property type="entry name" value="BLL6612 PROTEIN"/>
    <property type="match status" value="1"/>
</dbReference>
<protein>
    <submittedName>
        <fullName evidence="3">Sigma factor</fullName>
    </submittedName>
</protein>
<evidence type="ECO:0000313" key="4">
    <source>
        <dbReference type="Proteomes" id="UP001305702"/>
    </source>
</evidence>
<dbReference type="Proteomes" id="UP001305702">
    <property type="component" value="Chromosome"/>
</dbReference>
<organism evidence="3 4">
    <name type="scientific">Paenibacillus aurantius</name>
    <dbReference type="NCBI Taxonomy" id="2918900"/>
    <lineage>
        <taxon>Bacteria</taxon>
        <taxon>Bacillati</taxon>
        <taxon>Bacillota</taxon>
        <taxon>Bacilli</taxon>
        <taxon>Bacillales</taxon>
        <taxon>Paenibacillaceae</taxon>
        <taxon>Paenibacillus</taxon>
    </lineage>
</organism>
<reference evidence="3 4" key="1">
    <citation type="submission" date="2022-02" db="EMBL/GenBank/DDBJ databases">
        <title>Paenibacillus sp. MBLB1776 Whole Genome Shotgun Sequencing.</title>
        <authorList>
            <person name="Hwang C.Y."/>
            <person name="Cho E.-S."/>
            <person name="Seo M.-J."/>
        </authorList>
    </citation>
    <scope>NUCLEOTIDE SEQUENCE [LARGE SCALE GENOMIC DNA]</scope>
    <source>
        <strain evidence="3 4">MBLB1776</strain>
    </source>
</reference>
<name>A0AA96REY0_9BACL</name>
<dbReference type="InterPro" id="IPR013325">
    <property type="entry name" value="RNA_pol_sigma_r2"/>
</dbReference>
<accession>A0AA96REY0</accession>
<dbReference type="PANTHER" id="PTHR47756">
    <property type="entry name" value="BLL6612 PROTEIN-RELATED"/>
    <property type="match status" value="1"/>
</dbReference>
<evidence type="ECO:0000259" key="1">
    <source>
        <dbReference type="Pfam" id="PF04542"/>
    </source>
</evidence>
<feature type="domain" description="DUF6596" evidence="2">
    <location>
        <begin position="185"/>
        <end position="285"/>
    </location>
</feature>
<dbReference type="Pfam" id="PF20239">
    <property type="entry name" value="DUF6596"/>
    <property type="match status" value="1"/>
</dbReference>
<evidence type="ECO:0000313" key="3">
    <source>
        <dbReference type="EMBL" id="WNQ10901.1"/>
    </source>
</evidence>
<dbReference type="KEGG" id="paun:MJA45_25325"/>
<keyword evidence="4" id="KW-1185">Reference proteome</keyword>
<dbReference type="Pfam" id="PF04542">
    <property type="entry name" value="Sigma70_r2"/>
    <property type="match status" value="1"/>
</dbReference>